<dbReference type="EMBL" id="JACEIK010009793">
    <property type="protein sequence ID" value="MCE3214703.1"/>
    <property type="molecule type" value="Genomic_DNA"/>
</dbReference>
<dbReference type="Proteomes" id="UP000823775">
    <property type="component" value="Unassembled WGS sequence"/>
</dbReference>
<evidence type="ECO:0000313" key="2">
    <source>
        <dbReference type="Proteomes" id="UP000823775"/>
    </source>
</evidence>
<evidence type="ECO:0000313" key="1">
    <source>
        <dbReference type="EMBL" id="MCE3214703.1"/>
    </source>
</evidence>
<organism evidence="1 2">
    <name type="scientific">Datura stramonium</name>
    <name type="common">Jimsonweed</name>
    <name type="synonym">Common thornapple</name>
    <dbReference type="NCBI Taxonomy" id="4076"/>
    <lineage>
        <taxon>Eukaryota</taxon>
        <taxon>Viridiplantae</taxon>
        <taxon>Streptophyta</taxon>
        <taxon>Embryophyta</taxon>
        <taxon>Tracheophyta</taxon>
        <taxon>Spermatophyta</taxon>
        <taxon>Magnoliopsida</taxon>
        <taxon>eudicotyledons</taxon>
        <taxon>Gunneridae</taxon>
        <taxon>Pentapetalae</taxon>
        <taxon>asterids</taxon>
        <taxon>lamiids</taxon>
        <taxon>Solanales</taxon>
        <taxon>Solanaceae</taxon>
        <taxon>Solanoideae</taxon>
        <taxon>Datureae</taxon>
        <taxon>Datura</taxon>
    </lineage>
</organism>
<sequence length="81" mass="8616">MEMVMASMRKLLGRFPKLSHGGMSSRSVVADLKALEGAIASIAQAPYRAPKGFGAALRAYGGLIAAGMPPLQWCPFQQVPR</sequence>
<comment type="caution">
    <text evidence="1">The sequence shown here is derived from an EMBL/GenBank/DDBJ whole genome shotgun (WGS) entry which is preliminary data.</text>
</comment>
<reference evidence="1 2" key="1">
    <citation type="journal article" date="2021" name="BMC Genomics">
        <title>Datura genome reveals duplications of psychoactive alkaloid biosynthetic genes and high mutation rate following tissue culture.</title>
        <authorList>
            <person name="Rajewski A."/>
            <person name="Carter-House D."/>
            <person name="Stajich J."/>
            <person name="Litt A."/>
        </authorList>
    </citation>
    <scope>NUCLEOTIDE SEQUENCE [LARGE SCALE GENOMIC DNA]</scope>
    <source>
        <strain evidence="1">AR-01</strain>
    </source>
</reference>
<keyword evidence="2" id="KW-1185">Reference proteome</keyword>
<protein>
    <submittedName>
        <fullName evidence="1">Uncharacterized protein</fullName>
    </submittedName>
</protein>
<proteinExistence type="predicted"/>
<gene>
    <name evidence="1" type="ORF">HAX54_053095</name>
</gene>
<name>A0ABS8WU36_DATST</name>
<accession>A0ABS8WU36</accession>